<gene>
    <name evidence="4" type="ORF">ACAOBT_LOCUS24929</name>
</gene>
<dbReference type="PANTHER" id="PTHR46618:SF1">
    <property type="entry name" value="ARMADILLO REPEAT-CONTAINING PROTEIN 3"/>
    <property type="match status" value="1"/>
</dbReference>
<dbReference type="InterPro" id="IPR055164">
    <property type="entry name" value="EDR1/CTR1/ARMC3-like_pept-like"/>
</dbReference>
<dbReference type="Gene3D" id="1.25.10.10">
    <property type="entry name" value="Leucine-rich Repeat Variant"/>
    <property type="match status" value="1"/>
</dbReference>
<evidence type="ECO:0000313" key="5">
    <source>
        <dbReference type="Proteomes" id="UP001152888"/>
    </source>
</evidence>
<dbReference type="InterPro" id="IPR016024">
    <property type="entry name" value="ARM-type_fold"/>
</dbReference>
<reference evidence="4" key="1">
    <citation type="submission" date="2022-03" db="EMBL/GenBank/DDBJ databases">
        <authorList>
            <person name="Sayadi A."/>
        </authorList>
    </citation>
    <scope>NUCLEOTIDE SEQUENCE</scope>
</reference>
<protein>
    <recommendedName>
        <fullName evidence="3">EDR1/CTR1/ARMC3-like peptidase-like domain-containing protein</fullName>
    </recommendedName>
</protein>
<evidence type="ECO:0000313" key="4">
    <source>
        <dbReference type="EMBL" id="CAH1999379.1"/>
    </source>
</evidence>
<dbReference type="SUPFAM" id="SSF48371">
    <property type="entry name" value="ARM repeat"/>
    <property type="match status" value="2"/>
</dbReference>
<dbReference type="OrthoDB" id="7537227at2759"/>
<dbReference type="Proteomes" id="UP001152888">
    <property type="component" value="Unassembled WGS sequence"/>
</dbReference>
<evidence type="ECO:0000259" key="3">
    <source>
        <dbReference type="Pfam" id="PF14381"/>
    </source>
</evidence>
<proteinExistence type="predicted"/>
<keyword evidence="5" id="KW-1185">Reference proteome</keyword>
<dbReference type="EMBL" id="CAKOFQ010007362">
    <property type="protein sequence ID" value="CAH1999379.1"/>
    <property type="molecule type" value="Genomic_DNA"/>
</dbReference>
<dbReference type="Pfam" id="PF14381">
    <property type="entry name" value="EDR1_CTR1_ARMC3_pept"/>
    <property type="match status" value="1"/>
</dbReference>
<accession>A0A9P0LLY9</accession>
<evidence type="ECO:0000256" key="2">
    <source>
        <dbReference type="SAM" id="MobiDB-lite"/>
    </source>
</evidence>
<dbReference type="InterPro" id="IPR011989">
    <property type="entry name" value="ARM-like"/>
</dbReference>
<feature type="compositionally biased region" description="Low complexity" evidence="2">
    <location>
        <begin position="641"/>
        <end position="653"/>
    </location>
</feature>
<dbReference type="AlphaFoldDB" id="A0A9P0LLY9"/>
<comment type="caution">
    <text evidence="4">The sequence shown here is derived from an EMBL/GenBank/DDBJ whole genome shotgun (WGS) entry which is preliminary data.</text>
</comment>
<evidence type="ECO:0000256" key="1">
    <source>
        <dbReference type="ARBA" id="ARBA00022737"/>
    </source>
</evidence>
<keyword evidence="1" id="KW-0677">Repeat</keyword>
<feature type="domain" description="EDR1/CTR1/ARMC3-like peptidase-like" evidence="3">
    <location>
        <begin position="698"/>
        <end position="822"/>
    </location>
</feature>
<organism evidence="4 5">
    <name type="scientific">Acanthoscelides obtectus</name>
    <name type="common">Bean weevil</name>
    <name type="synonym">Bruchus obtectus</name>
    <dbReference type="NCBI Taxonomy" id="200917"/>
    <lineage>
        <taxon>Eukaryota</taxon>
        <taxon>Metazoa</taxon>
        <taxon>Ecdysozoa</taxon>
        <taxon>Arthropoda</taxon>
        <taxon>Hexapoda</taxon>
        <taxon>Insecta</taxon>
        <taxon>Pterygota</taxon>
        <taxon>Neoptera</taxon>
        <taxon>Endopterygota</taxon>
        <taxon>Coleoptera</taxon>
        <taxon>Polyphaga</taxon>
        <taxon>Cucujiformia</taxon>
        <taxon>Chrysomeloidea</taxon>
        <taxon>Chrysomelidae</taxon>
        <taxon>Bruchinae</taxon>
        <taxon>Bruchini</taxon>
        <taxon>Acanthoscelides</taxon>
    </lineage>
</organism>
<name>A0A9P0LLY9_ACAOB</name>
<dbReference type="InterPro" id="IPR052441">
    <property type="entry name" value="Armadillo-Ser/Thr_Kinase"/>
</dbReference>
<sequence>MPKSDIKGKDTKKTKLEKLPDDVKEKSYLTRQVDTSIVILDSTENDVVLEALLFLSKYADIKLHNLNYLQQKGLMGKLLNLFKRNICILRLSLRLLDVLLNLEDVVYELDQPEHDNKVDEISNYYISHNDLPIRKFCVSILSKLAASPRIINLIFRVDLFNPILCTMKSTKDVELLGATVTLLLALLDAPATLSMLPTIENFDVGVIMMHLEHHHLPIRYVVYDVILKISSFYIDAFQRMFKNQKLVEKMLNIVMTPEKEAFHTKALEVVINCIESEETSSYFIQSLDFLNFCQWVKTCKPVYFLPCITLFENLSKINKIKQTLYDLSVEESILYFLRSNDKSVLNMTCRAICNMSEHSYCCNRMVQPVVLKALTEILDRKDEEDPQNEVAIKTLLTLARRSPKTVDILYSVDFVPLLLEYFRRGTTILPEETFLRILEMIYRFALHPLYQNDVISDKMFEDILKLINTESDPIATMVAEMLSYFVNNKQFILIFTKFGGASIMIDILLMTNSSNLRNMILLFIHTSLAEETMLLEFLRYELVPAVKKLADLIKEKSPLTEKILRLAYNVYLPLKFYKLGTLEISDKLNNNFYVLTEGWRWQDPFPFIEIFLEARCNPIVITYVVNYMFEVKKETRRESARSTSSLGSTNSRRSSVRSKSSRSSGSFGMLSVPPMTINFGSLTPDPYLARYIYHINKYLKNDMPIQHRVKMLAEYVDTLLSGPADEKGTPITHKLHTFQQHVQAIRYKLGTTLIPIGFLRMGFHFEKALLFKAIGDKVCVPSALVKGRHKLYWNEVAVLAGENNQTELKMYVVDLMRDIGTLLPVGSRKANKYCDIM</sequence>
<feature type="region of interest" description="Disordered" evidence="2">
    <location>
        <begin position="639"/>
        <end position="666"/>
    </location>
</feature>
<dbReference type="PANTHER" id="PTHR46618">
    <property type="entry name" value="ARMADILLO REPEAT-CONTAINING PROTEIN 3"/>
    <property type="match status" value="1"/>
</dbReference>